<organism evidence="7 8">
    <name type="scientific">Uruburuella testudinis</name>
    <dbReference type="NCBI Taxonomy" id="1282863"/>
    <lineage>
        <taxon>Bacteria</taxon>
        <taxon>Pseudomonadati</taxon>
        <taxon>Pseudomonadota</taxon>
        <taxon>Betaproteobacteria</taxon>
        <taxon>Neisseriales</taxon>
        <taxon>Neisseriaceae</taxon>
        <taxon>Uruburuella</taxon>
    </lineage>
</organism>
<dbReference type="EMBL" id="CP091508">
    <property type="protein sequence ID" value="UOO81950.1"/>
    <property type="molecule type" value="Genomic_DNA"/>
</dbReference>
<dbReference type="Pfam" id="PF02900">
    <property type="entry name" value="LigB"/>
    <property type="match status" value="1"/>
</dbReference>
<dbReference type="CDD" id="cd07363">
    <property type="entry name" value="45_DOPA_Dioxygenase"/>
    <property type="match status" value="1"/>
</dbReference>
<comment type="similarity">
    <text evidence="2">Belongs to the DODA-type extradiol aromatic ring-opening dioxygenase family.</text>
</comment>
<sequence length="260" mass="28823">MSNKMPAIFIGHGSPMLALEDNPFTPQWRRAAQQMPKPEAVLVVSAHWVSDGVTETTADAHELIYDFYGFPKALYQVRYPAKGSRQLAEQVQQQISQPAVAADNKRGLDHGTWAVLKHMYPQADIPVVQLSLDANLSMQQHIELAKQLKPLRKQGILILGSGNLIHNLRLMDRQRADEPFAYDWAVRAQEILLALVKSGDLDALANYRALGGDVQKAIPTAEHYLPLLYILALQENDDALDIFNTGFVGGSLDMTCVQVG</sequence>
<dbReference type="SUPFAM" id="SSF53213">
    <property type="entry name" value="LigB-like"/>
    <property type="match status" value="1"/>
</dbReference>
<protein>
    <submittedName>
        <fullName evidence="7">4,5-DOPA dioxygenase extradiol</fullName>
        <ecNumber evidence="7">1.13.11.29</ecNumber>
    </submittedName>
</protein>
<keyword evidence="5 7" id="KW-0560">Oxidoreductase</keyword>
<comment type="cofactor">
    <cofactor evidence="1">
        <name>Zn(2+)</name>
        <dbReference type="ChEBI" id="CHEBI:29105"/>
    </cofactor>
</comment>
<dbReference type="InterPro" id="IPR014436">
    <property type="entry name" value="Extradiol_dOase_DODA"/>
</dbReference>
<dbReference type="GO" id="GO:0050297">
    <property type="term" value="F:stizolobate synthase activity"/>
    <property type="evidence" value="ECO:0007669"/>
    <property type="project" value="UniProtKB-EC"/>
</dbReference>
<accession>A0ABY4DSE2</accession>
<keyword evidence="7" id="KW-0223">Dioxygenase</keyword>
<evidence type="ECO:0000256" key="2">
    <source>
        <dbReference type="ARBA" id="ARBA00007581"/>
    </source>
</evidence>
<name>A0ABY4DSE2_9NEIS</name>
<feature type="domain" description="Extradiol ring-cleavage dioxygenase class III enzyme subunit B" evidence="6">
    <location>
        <begin position="7"/>
        <end position="205"/>
    </location>
</feature>
<evidence type="ECO:0000256" key="4">
    <source>
        <dbReference type="ARBA" id="ARBA00022833"/>
    </source>
</evidence>
<evidence type="ECO:0000313" key="8">
    <source>
        <dbReference type="Proteomes" id="UP000829817"/>
    </source>
</evidence>
<keyword evidence="3" id="KW-0479">Metal-binding</keyword>
<dbReference type="EC" id="1.13.11.29" evidence="7"/>
<evidence type="ECO:0000313" key="7">
    <source>
        <dbReference type="EMBL" id="UOO81950.1"/>
    </source>
</evidence>
<evidence type="ECO:0000259" key="6">
    <source>
        <dbReference type="Pfam" id="PF02900"/>
    </source>
</evidence>
<keyword evidence="8" id="KW-1185">Reference proteome</keyword>
<keyword evidence="4" id="KW-0862">Zinc</keyword>
<evidence type="ECO:0000256" key="5">
    <source>
        <dbReference type="ARBA" id="ARBA00023002"/>
    </source>
</evidence>
<dbReference type="Gene3D" id="3.40.830.10">
    <property type="entry name" value="LigB-like"/>
    <property type="match status" value="1"/>
</dbReference>
<dbReference type="PIRSF" id="PIRSF006157">
    <property type="entry name" value="Doxgns_DODA"/>
    <property type="match status" value="1"/>
</dbReference>
<dbReference type="PANTHER" id="PTHR30096">
    <property type="entry name" value="4,5-DOPA DIOXYGENASE EXTRADIOL-LIKE PROTEIN"/>
    <property type="match status" value="1"/>
</dbReference>
<evidence type="ECO:0000256" key="1">
    <source>
        <dbReference type="ARBA" id="ARBA00001947"/>
    </source>
</evidence>
<dbReference type="RefSeq" id="WP_244785212.1">
    <property type="nucleotide sequence ID" value="NZ_CP091508.1"/>
</dbReference>
<dbReference type="Proteomes" id="UP000829817">
    <property type="component" value="Chromosome"/>
</dbReference>
<proteinExistence type="inferred from homology"/>
<dbReference type="PANTHER" id="PTHR30096:SF0">
    <property type="entry name" value="4,5-DOPA DIOXYGENASE EXTRADIOL-LIKE PROTEIN"/>
    <property type="match status" value="1"/>
</dbReference>
<evidence type="ECO:0000256" key="3">
    <source>
        <dbReference type="ARBA" id="ARBA00022723"/>
    </source>
</evidence>
<gene>
    <name evidence="7" type="primary">ygiD</name>
    <name evidence="7" type="ORF">LVJ83_00265</name>
</gene>
<dbReference type="NCBIfam" id="NF007914">
    <property type="entry name" value="PRK10628.1"/>
    <property type="match status" value="1"/>
</dbReference>
<reference evidence="7 8" key="1">
    <citation type="journal article" date="2022" name="Res Sq">
        <title>Evolution of multicellular longitudinally dividing oral cavity symbionts (Neisseriaceae).</title>
        <authorList>
            <person name="Nyongesa S."/>
            <person name="Weber P."/>
            <person name="Bernet E."/>
            <person name="Pullido F."/>
            <person name="Nieckarz M."/>
            <person name="Delaby M."/>
            <person name="Nieves C."/>
            <person name="Viehboeck T."/>
            <person name="Krause N."/>
            <person name="Rivera-Millot A."/>
            <person name="Nakamura A."/>
            <person name="Vischer N."/>
            <person name="VanNieuwenhze M."/>
            <person name="Brun Y."/>
            <person name="Cava F."/>
            <person name="Bulgheresi S."/>
            <person name="Veyrier F."/>
        </authorList>
    </citation>
    <scope>NUCLEOTIDE SEQUENCE [LARGE SCALE GENOMIC DNA]</scope>
    <source>
        <strain evidence="7 8">CCUG 63373m</strain>
    </source>
</reference>
<dbReference type="InterPro" id="IPR004183">
    <property type="entry name" value="Xdiol_dOase_suB"/>
</dbReference>